<feature type="compositionally biased region" description="Basic and acidic residues" evidence="1">
    <location>
        <begin position="463"/>
        <end position="480"/>
    </location>
</feature>
<dbReference type="EMBL" id="JABAHT010000947">
    <property type="protein sequence ID" value="KAF4650897.1"/>
    <property type="molecule type" value="Genomic_DNA"/>
</dbReference>
<reference evidence="2 3" key="1">
    <citation type="submission" date="2020-04" db="EMBL/GenBank/DDBJ databases">
        <title>Perkinsus olseni comparative genomics.</title>
        <authorList>
            <person name="Bogema D.R."/>
        </authorList>
    </citation>
    <scope>NUCLEOTIDE SEQUENCE [LARGE SCALE GENOMIC DNA]</scope>
    <source>
        <strain evidence="2">ATCC PRA-179</strain>
    </source>
</reference>
<evidence type="ECO:0000313" key="3">
    <source>
        <dbReference type="Proteomes" id="UP000570595"/>
    </source>
</evidence>
<dbReference type="Proteomes" id="UP000570595">
    <property type="component" value="Unassembled WGS sequence"/>
</dbReference>
<organism evidence="2 3">
    <name type="scientific">Perkinsus olseni</name>
    <name type="common">Perkinsus atlanticus</name>
    <dbReference type="NCBI Taxonomy" id="32597"/>
    <lineage>
        <taxon>Eukaryota</taxon>
        <taxon>Sar</taxon>
        <taxon>Alveolata</taxon>
        <taxon>Perkinsozoa</taxon>
        <taxon>Perkinsea</taxon>
        <taxon>Perkinsida</taxon>
        <taxon>Perkinsidae</taxon>
        <taxon>Perkinsus</taxon>
    </lineage>
</organism>
<accession>A0A7J6KV81</accession>
<dbReference type="OrthoDB" id="427479at2759"/>
<name>A0A7J6KV81_PEROL</name>
<gene>
    <name evidence="2" type="ORF">FOZ61_010936</name>
</gene>
<proteinExistence type="predicted"/>
<comment type="caution">
    <text evidence="2">The sequence shown here is derived from an EMBL/GenBank/DDBJ whole genome shotgun (WGS) entry which is preliminary data.</text>
</comment>
<sequence length="634" mass="71289">MSQLDKLPPTPPDEKVAELMSVFVKNSGTLRRCRSGIKMGVTEGKKGADNALAYAQQVTLKALARDGVSCCRREGVEGKVDNGFSTWTADSPPDDVSLDTQAYWEAMRTDGASSEEAPADLSWAEVDSSLRSTFRGVDLAELHRGEPAGEDNIYTNNVLWQSSDDTLDHEVENFDEVVSSDEDVENLSKRFTDTTAKYGVWKDPEVEHSFTQQSPLTPIFSLTEDYAVPPNFRGRRVEVVENSVRRDSQPARLSVEEPYLCRCSGAMRSSEENARGRSTGSLNSSEKVSLQWCDRERCAPPRVRCLRGGIRPYCYIEVWGITREFRGDRQLPLENYIDPPKNEIGSLEGVRERLLDVLIGDKSEKSFMEDIPIMWGCWKESIIFVLPTEEACETLLKALARCGYNEDRVVRVEPTSECDGPVRQGVELKCPANFARKINFGLLIDGEAPSEGGGLPPAWSSQERWKAPERKPRSRQDPREQQQQQKKNRREEDLNPGHVKRKERSEEPTGIPCLLCKGDHKNESCPYFRQSVVLRSSSEVFNKTKWGNQRWLDSTLSKAGYGATFKVAWWENFGASKVAAVACLNHANAEKMLGLKKLELPGEVLVEVEAVPHGKDDPRRQSTKRQRLEHSKLG</sequence>
<feature type="region of interest" description="Disordered" evidence="1">
    <location>
        <begin position="449"/>
        <end position="506"/>
    </location>
</feature>
<feature type="compositionally biased region" description="Basic and acidic residues" evidence="1">
    <location>
        <begin position="610"/>
        <end position="634"/>
    </location>
</feature>
<evidence type="ECO:0000313" key="2">
    <source>
        <dbReference type="EMBL" id="KAF4650897.1"/>
    </source>
</evidence>
<feature type="region of interest" description="Disordered" evidence="1">
    <location>
        <begin position="609"/>
        <end position="634"/>
    </location>
</feature>
<evidence type="ECO:0000256" key="1">
    <source>
        <dbReference type="SAM" id="MobiDB-lite"/>
    </source>
</evidence>
<dbReference type="AlphaFoldDB" id="A0A7J6KV81"/>
<protein>
    <submittedName>
        <fullName evidence="2">Uncharacterized protein</fullName>
    </submittedName>
</protein>